<dbReference type="RefSeq" id="WP_204696211.1">
    <property type="nucleotide sequence ID" value="NZ_JAFBEC010000003.1"/>
</dbReference>
<feature type="transmembrane region" description="Helical" evidence="9">
    <location>
        <begin position="46"/>
        <end position="67"/>
    </location>
</feature>
<evidence type="ECO:0000256" key="6">
    <source>
        <dbReference type="ARBA" id="ARBA00022989"/>
    </source>
</evidence>
<reference evidence="10 11" key="1">
    <citation type="submission" date="2021-01" db="EMBL/GenBank/DDBJ databases">
        <title>Genomic Encyclopedia of Type Strains, Phase IV (KMG-IV): sequencing the most valuable type-strain genomes for metagenomic binning, comparative biology and taxonomic classification.</title>
        <authorList>
            <person name="Goeker M."/>
        </authorList>
    </citation>
    <scope>NUCLEOTIDE SEQUENCE [LARGE SCALE GENOMIC DNA]</scope>
    <source>
        <strain evidence="10 11">DSM 25540</strain>
    </source>
</reference>
<evidence type="ECO:0000313" key="10">
    <source>
        <dbReference type="EMBL" id="MBM7632114.1"/>
    </source>
</evidence>
<dbReference type="Proteomes" id="UP000741863">
    <property type="component" value="Unassembled WGS sequence"/>
</dbReference>
<comment type="caution">
    <text evidence="10">The sequence shown here is derived from an EMBL/GenBank/DDBJ whole genome shotgun (WGS) entry which is preliminary data.</text>
</comment>
<dbReference type="Pfam" id="PF00860">
    <property type="entry name" value="Xan_ur_permease"/>
    <property type="match status" value="1"/>
</dbReference>
<feature type="transmembrane region" description="Helical" evidence="9">
    <location>
        <begin position="349"/>
        <end position="369"/>
    </location>
</feature>
<dbReference type="PANTHER" id="PTHR43337:SF11">
    <property type="entry name" value="GUANINE_HYPOXANTHINE PERMEASE PBUG"/>
    <property type="match status" value="1"/>
</dbReference>
<keyword evidence="3 8" id="KW-0813">Transport</keyword>
<feature type="transmembrane region" description="Helical" evidence="9">
    <location>
        <begin position="381"/>
        <end position="405"/>
    </location>
</feature>
<evidence type="ECO:0000256" key="1">
    <source>
        <dbReference type="ARBA" id="ARBA00004651"/>
    </source>
</evidence>
<keyword evidence="4 8" id="KW-1003">Cell membrane</keyword>
<feature type="transmembrane region" description="Helical" evidence="9">
    <location>
        <begin position="247"/>
        <end position="268"/>
    </location>
</feature>
<evidence type="ECO:0000256" key="3">
    <source>
        <dbReference type="ARBA" id="ARBA00022448"/>
    </source>
</evidence>
<feature type="transmembrane region" description="Helical" evidence="9">
    <location>
        <begin position="20"/>
        <end position="40"/>
    </location>
</feature>
<keyword evidence="6 8" id="KW-1133">Transmembrane helix</keyword>
<feature type="transmembrane region" description="Helical" evidence="9">
    <location>
        <begin position="130"/>
        <end position="150"/>
    </location>
</feature>
<feature type="transmembrane region" description="Helical" evidence="9">
    <location>
        <begin position="192"/>
        <end position="210"/>
    </location>
</feature>
<feature type="transmembrane region" description="Helical" evidence="9">
    <location>
        <begin position="98"/>
        <end position="118"/>
    </location>
</feature>
<gene>
    <name evidence="10" type="ORF">JOD17_001207</name>
</gene>
<dbReference type="InterPro" id="IPR026033">
    <property type="entry name" value="Azg-like_bact_archaea"/>
</dbReference>
<dbReference type="InterPro" id="IPR045018">
    <property type="entry name" value="Azg-like"/>
</dbReference>
<evidence type="ECO:0000256" key="5">
    <source>
        <dbReference type="ARBA" id="ARBA00022692"/>
    </source>
</evidence>
<evidence type="ECO:0000256" key="2">
    <source>
        <dbReference type="ARBA" id="ARBA00005697"/>
    </source>
</evidence>
<dbReference type="InterPro" id="IPR006043">
    <property type="entry name" value="NCS2"/>
</dbReference>
<organism evidence="10 11">
    <name type="scientific">Geomicrobium sediminis</name>
    <dbReference type="NCBI Taxonomy" id="1347788"/>
    <lineage>
        <taxon>Bacteria</taxon>
        <taxon>Bacillati</taxon>
        <taxon>Bacillota</taxon>
        <taxon>Bacilli</taxon>
        <taxon>Bacillales</taxon>
        <taxon>Geomicrobium</taxon>
    </lineage>
</organism>
<dbReference type="PANTHER" id="PTHR43337">
    <property type="entry name" value="XANTHINE/URACIL PERMEASE C887.17-RELATED"/>
    <property type="match status" value="1"/>
</dbReference>
<proteinExistence type="inferred from homology"/>
<protein>
    <submittedName>
        <fullName evidence="10">AGZA family xanthine/uracil permease-like MFS transporter</fullName>
    </submittedName>
</protein>
<accession>A0ABS2P9Y0</accession>
<evidence type="ECO:0000313" key="11">
    <source>
        <dbReference type="Proteomes" id="UP000741863"/>
    </source>
</evidence>
<dbReference type="EMBL" id="JAFBEC010000003">
    <property type="protein sequence ID" value="MBM7632114.1"/>
    <property type="molecule type" value="Genomic_DNA"/>
</dbReference>
<feature type="transmembrane region" description="Helical" evidence="9">
    <location>
        <begin position="322"/>
        <end position="343"/>
    </location>
</feature>
<feature type="transmembrane region" description="Helical" evidence="9">
    <location>
        <begin position="74"/>
        <end position="92"/>
    </location>
</feature>
<feature type="transmembrane region" description="Helical" evidence="9">
    <location>
        <begin position="417"/>
        <end position="434"/>
    </location>
</feature>
<evidence type="ECO:0000256" key="4">
    <source>
        <dbReference type="ARBA" id="ARBA00022475"/>
    </source>
</evidence>
<name>A0ABS2P9Y0_9BACL</name>
<evidence type="ECO:0000256" key="8">
    <source>
        <dbReference type="PIRNR" id="PIRNR005353"/>
    </source>
</evidence>
<sequence length="435" mass="46081">MKNYFEFEKHNTSYKKETLAGFTTFLAMAYILAVNPLILGDAGMDANAVFVATAIAAAIGSLVMGVWGKYPIALAPGMGLNAFFAYTVVLGMGIDWQIALFGVFLSGIIFLIITLFKIREVIINAIPAEMKYAAGAGIGLFIAFIGMQNAEIIVPDPATLVSLGDFRNPYTFLAVFGVIVTACLMVLNVKGGVFFGMVITAVAGMLFGLISPPSGIISSIPSLAPTFGAAFTHLGEVQWTTEMILQLSIVVLTFLFIDFFDTAGTLYAVANQAGFIKDNKLPNAGRALLSDASATSVGAILGTSTTTAYVESSAGVAAGGRTGFTAIVTAGFFLVSLFFSPLLEVVTSHVTAAALIIVGVLMASSLRLIEWDRIEIAIPAFLVVVGMPLAYSIASGIALGFMFYPITMILAGKGKEVHPIMYFLFFVFAGYLFFL</sequence>
<feature type="transmembrane region" description="Helical" evidence="9">
    <location>
        <begin position="170"/>
        <end position="187"/>
    </location>
</feature>
<keyword evidence="7 8" id="KW-0472">Membrane</keyword>
<comment type="similarity">
    <text evidence="2 8">Belongs to the nucleobase:cation symporter-2 (NCS2) (TC 2.A.40) family. Azg-like subfamily.</text>
</comment>
<evidence type="ECO:0000256" key="9">
    <source>
        <dbReference type="SAM" id="Phobius"/>
    </source>
</evidence>
<keyword evidence="11" id="KW-1185">Reference proteome</keyword>
<evidence type="ECO:0000256" key="7">
    <source>
        <dbReference type="ARBA" id="ARBA00023136"/>
    </source>
</evidence>
<keyword evidence="5 8" id="KW-0812">Transmembrane</keyword>
<comment type="subcellular location">
    <subcellularLocation>
        <location evidence="1 8">Cell membrane</location>
        <topology evidence="1 8">Multi-pass membrane protein</topology>
    </subcellularLocation>
</comment>
<dbReference type="PIRSF" id="PIRSF005353">
    <property type="entry name" value="PbuG"/>
    <property type="match status" value="1"/>
</dbReference>